<evidence type="ECO:0000313" key="2">
    <source>
        <dbReference type="EMBL" id="TDG75875.1"/>
    </source>
</evidence>
<feature type="transmembrane region" description="Helical" evidence="1">
    <location>
        <begin position="348"/>
        <end position="370"/>
    </location>
</feature>
<keyword evidence="1" id="KW-1133">Transmembrane helix</keyword>
<proteinExistence type="predicted"/>
<dbReference type="AlphaFoldDB" id="A0A4R5NLX2"/>
<dbReference type="PIRSF" id="PIRSF037259">
    <property type="entry name" value="EcsB_ABC"/>
    <property type="match status" value="1"/>
</dbReference>
<evidence type="ECO:0008006" key="4">
    <source>
        <dbReference type="Google" id="ProtNLM"/>
    </source>
</evidence>
<dbReference type="RefSeq" id="WP_010619979.1">
    <property type="nucleotide sequence ID" value="NZ_PUFO01000063.1"/>
</dbReference>
<feature type="transmembrane region" description="Helical" evidence="1">
    <location>
        <begin position="282"/>
        <end position="300"/>
    </location>
</feature>
<keyword evidence="1" id="KW-0472">Membrane</keyword>
<dbReference type="InterPro" id="IPR010288">
    <property type="entry name" value="EcsB_ABC"/>
</dbReference>
<accession>A0A4R5NLX2</accession>
<dbReference type="EMBL" id="PUFO01000063">
    <property type="protein sequence ID" value="TDG75875.1"/>
    <property type="molecule type" value="Genomic_DNA"/>
</dbReference>
<feature type="transmembrane region" description="Helical" evidence="1">
    <location>
        <begin position="53"/>
        <end position="71"/>
    </location>
</feature>
<evidence type="ECO:0000256" key="1">
    <source>
        <dbReference type="SAM" id="Phobius"/>
    </source>
</evidence>
<feature type="transmembrane region" description="Helical" evidence="1">
    <location>
        <begin position="106"/>
        <end position="123"/>
    </location>
</feature>
<dbReference type="Pfam" id="PF05975">
    <property type="entry name" value="EcsB"/>
    <property type="match status" value="1"/>
</dbReference>
<dbReference type="Proteomes" id="UP000294854">
    <property type="component" value="Unassembled WGS sequence"/>
</dbReference>
<evidence type="ECO:0000313" key="3">
    <source>
        <dbReference type="Proteomes" id="UP000294854"/>
    </source>
</evidence>
<name>A0A4R5NLX2_9LACO</name>
<dbReference type="OrthoDB" id="2447941at2"/>
<gene>
    <name evidence="2" type="ORF">C5L31_000651</name>
</gene>
<keyword evidence="1" id="KW-0812">Transmembrane</keyword>
<comment type="caution">
    <text evidence="2">The sequence shown here is derived from an EMBL/GenBank/DDBJ whole genome shotgun (WGS) entry which is preliminary data.</text>
</comment>
<dbReference type="STRING" id="1122149.FD44_GL000696"/>
<protein>
    <recommendedName>
        <fullName evidence="4">ABC transporter permease</fullName>
    </recommendedName>
</protein>
<dbReference type="GO" id="GO:0016020">
    <property type="term" value="C:membrane"/>
    <property type="evidence" value="ECO:0007669"/>
    <property type="project" value="InterPro"/>
</dbReference>
<organism evidence="2 3">
    <name type="scientific">Secundilactobacillus malefermentans</name>
    <dbReference type="NCBI Taxonomy" id="176292"/>
    <lineage>
        <taxon>Bacteria</taxon>
        <taxon>Bacillati</taxon>
        <taxon>Bacillota</taxon>
        <taxon>Bacilli</taxon>
        <taxon>Lactobacillales</taxon>
        <taxon>Lactobacillaceae</taxon>
        <taxon>Secundilactobacillus</taxon>
    </lineage>
</organism>
<keyword evidence="3" id="KW-1185">Reference proteome</keyword>
<sequence length="407" mass="47534">MSKLFRQRLTKHLSEMARYLRYVFNDHFVIALMFMVGGLGFGYSNGLKGLETGIWWAPYVVIFTLLLLLQLGRLATLMNDADVVFLLPRERSMHAYFINAKNYSEIMAMLIQIVGWFVLIPFIRVTDDVSWLFLFELLVTQLILKDAFLERELVLRYQYRIKIIQSSILFKWLLPVIVIGVSYLVNPVFGLVLAIILNIGIRYISFNRWQKVQIDWNKAIMMENNRMLGIYRFFNLFTNVPSITGSVKRRRYLDFIVNRIKPTRENTYLYLFSRSILRGTEFGSLYLRLTLLGMVLLVFIQQQWLIVVLTILFIYLIGFQLIPSYFHFDDIVFTHLYPINEKQKLDNFSRTTAIALSITAVLLAGTTLIAQQDWKTALISLVLEGIEILLLVKFYIPGRLLPNKSSN</sequence>
<feature type="transmembrane region" description="Helical" evidence="1">
    <location>
        <begin position="20"/>
        <end position="41"/>
    </location>
</feature>
<feature type="transmembrane region" description="Helical" evidence="1">
    <location>
        <begin position="376"/>
        <end position="396"/>
    </location>
</feature>
<feature type="transmembrane region" description="Helical" evidence="1">
    <location>
        <begin position="306"/>
        <end position="328"/>
    </location>
</feature>
<reference evidence="2 3" key="1">
    <citation type="journal article" date="2019" name="Appl. Microbiol. Biotechnol.">
        <title>Uncovering carbohydrate metabolism through a genotype-phenotype association study of 56 lactic acid bacteria genomes.</title>
        <authorList>
            <person name="Buron-Moles G."/>
            <person name="Chailyan A."/>
            <person name="Dolejs I."/>
            <person name="Forster J."/>
            <person name="Miks M.H."/>
        </authorList>
    </citation>
    <scope>NUCLEOTIDE SEQUENCE [LARGE SCALE GENOMIC DNA]</scope>
    <source>
        <strain evidence="2 3">ATCC 49373</strain>
    </source>
</reference>